<keyword evidence="6" id="KW-0677">Repeat</keyword>
<dbReference type="CDD" id="cd03216">
    <property type="entry name" value="ABC_Carb_Monos_I"/>
    <property type="match status" value="1"/>
</dbReference>
<dbReference type="GO" id="GO:0005524">
    <property type="term" value="F:ATP binding"/>
    <property type="evidence" value="ECO:0007669"/>
    <property type="project" value="UniProtKB-KW"/>
</dbReference>
<dbReference type="Proteomes" id="UP000821656">
    <property type="component" value="Unassembled WGS sequence"/>
</dbReference>
<evidence type="ECO:0000256" key="10">
    <source>
        <dbReference type="ARBA" id="ARBA00023136"/>
    </source>
</evidence>
<keyword evidence="8 12" id="KW-0067">ATP-binding</keyword>
<evidence type="ECO:0000256" key="5">
    <source>
        <dbReference type="ARBA" id="ARBA00022597"/>
    </source>
</evidence>
<reference evidence="16" key="1">
    <citation type="submission" date="2014-12" db="EMBL/GenBank/DDBJ databases">
        <title>Genome sequence of Clostridium beijerinckii strain 59B.</title>
        <authorList>
            <person name="Little G.T."/>
            <person name="Minton N.P."/>
        </authorList>
    </citation>
    <scope>NUCLEOTIDE SEQUENCE [LARGE SCALE GENOMIC DNA]</scope>
    <source>
        <strain evidence="16">59B</strain>
    </source>
</reference>
<dbReference type="SUPFAM" id="SSF52540">
    <property type="entry name" value="P-loop containing nucleoside triphosphate hydrolases"/>
    <property type="match status" value="2"/>
</dbReference>
<dbReference type="Gene3D" id="3.40.50.300">
    <property type="entry name" value="P-loop containing nucleotide triphosphate hydrolases"/>
    <property type="match status" value="2"/>
</dbReference>
<dbReference type="GO" id="GO:0016887">
    <property type="term" value="F:ATP hydrolysis activity"/>
    <property type="evidence" value="ECO:0007669"/>
    <property type="project" value="InterPro"/>
</dbReference>
<dbReference type="NCBIfam" id="NF010069">
    <property type="entry name" value="PRK13549.1"/>
    <property type="match status" value="1"/>
</dbReference>
<reference evidence="15" key="4">
    <citation type="submission" date="2020-05" db="EMBL/GenBank/DDBJ databases">
        <title>Genomic insights into acetone-butanol-ethanol (ABE) fermentation by sequencing solventogenic clostridia strains.</title>
        <authorList>
            <person name="Brown S."/>
        </authorList>
    </citation>
    <scope>NUCLEOTIDE SEQUENCE</scope>
    <source>
        <strain evidence="15">DJ126</strain>
    </source>
</reference>
<keyword evidence="5" id="KW-0762">Sugar transport</keyword>
<dbReference type="RefSeq" id="WP_012058597.1">
    <property type="nucleotide sequence ID" value="NZ_BKAK01000090.1"/>
</dbReference>
<evidence type="ECO:0000256" key="8">
    <source>
        <dbReference type="ARBA" id="ARBA00022840"/>
    </source>
</evidence>
<reference evidence="12" key="2">
    <citation type="submission" date="2016-02" db="EMBL/GenBank/DDBJ databases">
        <title>Genome sequence of Clostridium beijerinckii strain 59B.</title>
        <authorList>
            <person name="Little G.T."/>
            <person name="Minton N.P."/>
        </authorList>
    </citation>
    <scope>NUCLEOTIDE SEQUENCE</scope>
    <source>
        <strain evidence="12">NCIMB 14988</strain>
    </source>
</reference>
<dbReference type="PROSITE" id="PS50893">
    <property type="entry name" value="ABC_TRANSPORTER_2"/>
    <property type="match status" value="2"/>
</dbReference>
<evidence type="ECO:0000256" key="1">
    <source>
        <dbReference type="ARBA" id="ARBA00004202"/>
    </source>
</evidence>
<dbReference type="CDD" id="cd03215">
    <property type="entry name" value="ABC_Carb_Monos_II"/>
    <property type="match status" value="1"/>
</dbReference>
<dbReference type="PANTHER" id="PTHR43790">
    <property type="entry name" value="CARBOHYDRATE TRANSPORT ATP-BINDING PROTEIN MG119-RELATED"/>
    <property type="match status" value="1"/>
</dbReference>
<evidence type="ECO:0000313" key="12">
    <source>
        <dbReference type="EMBL" id="AJG99717.1"/>
    </source>
</evidence>
<evidence type="ECO:0000256" key="3">
    <source>
        <dbReference type="ARBA" id="ARBA00022448"/>
    </source>
</evidence>
<dbReference type="SMART" id="SM00382">
    <property type="entry name" value="AAA"/>
    <property type="match status" value="2"/>
</dbReference>
<evidence type="ECO:0000313" key="14">
    <source>
        <dbReference type="EMBL" id="MBF7810833.1"/>
    </source>
</evidence>
<dbReference type="GeneID" id="66345302"/>
<dbReference type="EMBL" id="JABSXK010000001">
    <property type="protein sequence ID" value="NRV11915.1"/>
    <property type="molecule type" value="Genomic_DNA"/>
</dbReference>
<dbReference type="OrthoDB" id="9771863at2"/>
<keyword evidence="10" id="KW-0472">Membrane</keyword>
<protein>
    <submittedName>
        <fullName evidence="12">D-ribose transporter ATP-binding protein</fullName>
    </submittedName>
    <submittedName>
        <fullName evidence="15">D-xylose transport system ATP-binding protein</fullName>
    </submittedName>
    <submittedName>
        <fullName evidence="13">Xylose ABC transporter ATP-binding protein</fullName>
    </submittedName>
</protein>
<organism evidence="12 16">
    <name type="scientific">Clostridium beijerinckii</name>
    <name type="common">Clostridium MP</name>
    <dbReference type="NCBI Taxonomy" id="1520"/>
    <lineage>
        <taxon>Bacteria</taxon>
        <taxon>Bacillati</taxon>
        <taxon>Bacillota</taxon>
        <taxon>Clostridia</taxon>
        <taxon>Eubacteriales</taxon>
        <taxon>Clostridiaceae</taxon>
        <taxon>Clostridium</taxon>
    </lineage>
</organism>
<evidence type="ECO:0000256" key="2">
    <source>
        <dbReference type="ARBA" id="ARBA00004533"/>
    </source>
</evidence>
<dbReference type="InterPro" id="IPR003439">
    <property type="entry name" value="ABC_transporter-like_ATP-bd"/>
</dbReference>
<reference evidence="13" key="3">
    <citation type="submission" date="2020-04" db="EMBL/GenBank/DDBJ databases">
        <authorList>
            <person name="Brown S."/>
        </authorList>
    </citation>
    <scope>NUCLEOTIDE SEQUENCE</scope>
    <source>
        <strain evidence="13">DJ015</strain>
    </source>
</reference>
<dbReference type="OMA" id="RTEMVAS"/>
<evidence type="ECO:0000256" key="9">
    <source>
        <dbReference type="ARBA" id="ARBA00022967"/>
    </source>
</evidence>
<proteinExistence type="predicted"/>
<evidence type="ECO:0000256" key="4">
    <source>
        <dbReference type="ARBA" id="ARBA00022475"/>
    </source>
</evidence>
<comment type="subcellular location">
    <subcellularLocation>
        <location evidence="2">Cell inner membrane</location>
    </subcellularLocation>
    <subcellularLocation>
        <location evidence="1">Cell membrane</location>
        <topology evidence="1">Peripheral membrane protein</topology>
    </subcellularLocation>
</comment>
<evidence type="ECO:0000259" key="11">
    <source>
        <dbReference type="PROSITE" id="PS50893"/>
    </source>
</evidence>
<accession>A0A0B5QP12</accession>
<dbReference type="InterPro" id="IPR050107">
    <property type="entry name" value="ABC_carbohydrate_import_ATPase"/>
</dbReference>
<evidence type="ECO:0000313" key="16">
    <source>
        <dbReference type="Proteomes" id="UP000031866"/>
    </source>
</evidence>
<dbReference type="InterPro" id="IPR003593">
    <property type="entry name" value="AAA+_ATPase"/>
</dbReference>
<dbReference type="EMBL" id="JADOEF010000001">
    <property type="protein sequence ID" value="MBF7810833.1"/>
    <property type="molecule type" value="Genomic_DNA"/>
</dbReference>
<dbReference type="STRING" id="1520.LF65_03152"/>
<evidence type="ECO:0000313" key="15">
    <source>
        <dbReference type="EMBL" id="NRV11915.1"/>
    </source>
</evidence>
<evidence type="ECO:0000313" key="13">
    <source>
        <dbReference type="EMBL" id="MBC2477390.1"/>
    </source>
</evidence>
<sequence length="525" mass="57807">MSEYILEMRDIVKEFFGVKALDGVTLKVKKGEIHALCGENGAGKSTLMKVLSGEHPAGSYSGKIIFEGKELSQTSIKDSESVGIAIIHQELALIKQLSIAENIFLGNEIGARGLVNFSEQLNKTNELLNRVKLNVNPLTRAGDLGIGHQQLVEIAKALSKNAKLLILDEPSASLSEGEVEVLMGILDDLRRDGVTCIYISHKLNEVTRICDNVTVIRDGSTIGQVPISEIDQDKLVQMMVGREMKNLFPREEHKIGEEFFEIKNFNVLDPFNKNIKRVKNASFTLRRGEILGISGLVGSGRTEMVASIYGSFQGQKSGEVYFEGKKIDIKNPNDALSKGIAMVPEDRKKDGIIAGMSVAKNMTMSNLVKYKRPLNVIDKDKEMMDVLKFIDEIKIKTASTELAIKNLSGGNQQKVILAKNLLAEPKILILDEPTRGIDVGAKYEIYKLIFKLAKQGISIIMVSSELPEVLGISDRVLVMNEGEIKASLENNGLTQEMIMNYSVGKKNEEVSESYSEETKTSVGGI</sequence>
<dbReference type="PROSITE" id="PS00211">
    <property type="entry name" value="ABC_TRANSPORTER_1"/>
    <property type="match status" value="1"/>
</dbReference>
<name>A0A0B5QP12_CLOBE</name>
<dbReference type="FunFam" id="3.40.50.300:FF:000126">
    <property type="entry name" value="Galactose/methyl galactoside import ATP-binding protein MglA"/>
    <property type="match status" value="1"/>
</dbReference>
<gene>
    <name evidence="15" type="ORF">DFH45_004878</name>
    <name evidence="13" type="ORF">HGI39_22375</name>
    <name evidence="14" type="ORF">IS491_19635</name>
    <name evidence="12" type="ORF">LF65_03152</name>
</gene>
<dbReference type="PANTHER" id="PTHR43790:SF1">
    <property type="entry name" value="XYLOSE IMPORT ATP-BINDING PROTEIN XYLG"/>
    <property type="match status" value="1"/>
</dbReference>
<dbReference type="Proteomes" id="UP000631418">
    <property type="component" value="Unassembled WGS sequence"/>
</dbReference>
<dbReference type="GO" id="GO:0015749">
    <property type="term" value="P:monosaccharide transmembrane transport"/>
    <property type="evidence" value="ECO:0007669"/>
    <property type="project" value="UniProtKB-ARBA"/>
</dbReference>
<dbReference type="KEGG" id="cbei:LF65_03152"/>
<keyword evidence="3" id="KW-0813">Transport</keyword>
<feature type="domain" description="ABC transporter" evidence="11">
    <location>
        <begin position="6"/>
        <end position="243"/>
    </location>
</feature>
<keyword evidence="4" id="KW-1003">Cell membrane</keyword>
<evidence type="ECO:0000256" key="7">
    <source>
        <dbReference type="ARBA" id="ARBA00022741"/>
    </source>
</evidence>
<dbReference type="InterPro" id="IPR027417">
    <property type="entry name" value="P-loop_NTPase"/>
</dbReference>
<reference evidence="13" key="6">
    <citation type="journal article" date="2022" name="Nat. Biotechnol.">
        <title>Carbon-negative production of acetone and isopropanol by gas fermentation at industrial pilot scale.</title>
        <authorList>
            <person name="Liew F.E."/>
            <person name="Nogle R."/>
            <person name="Abdalla T."/>
            <person name="Rasor B.J."/>
            <person name="Canter C."/>
            <person name="Jensen R.O."/>
            <person name="Wang L."/>
            <person name="Strutz J."/>
            <person name="Chirania P."/>
            <person name="De Tissera S."/>
            <person name="Mueller A.P."/>
            <person name="Ruan Z."/>
            <person name="Gao A."/>
            <person name="Tran L."/>
            <person name="Engle N.L."/>
            <person name="Bromley J.C."/>
            <person name="Daniell J."/>
            <person name="Conrado R."/>
            <person name="Tschaplinski T.J."/>
            <person name="Giannone R.J."/>
            <person name="Hettich R.L."/>
            <person name="Karim A.S."/>
            <person name="Simpson S.D."/>
            <person name="Brown S.D."/>
            <person name="Leang C."/>
            <person name="Jewett M.C."/>
            <person name="Kopke M."/>
        </authorList>
    </citation>
    <scope>NUCLEOTIDE SEQUENCE</scope>
    <source>
        <strain evidence="13">DJ015</strain>
    </source>
</reference>
<keyword evidence="7" id="KW-0547">Nucleotide-binding</keyword>
<dbReference type="FunFam" id="3.40.50.300:FF:000127">
    <property type="entry name" value="Ribose import ATP-binding protein RbsA"/>
    <property type="match status" value="1"/>
</dbReference>
<dbReference type="EMBL" id="CP010086">
    <property type="protein sequence ID" value="AJG99717.1"/>
    <property type="molecule type" value="Genomic_DNA"/>
</dbReference>
<keyword evidence="9" id="KW-1278">Translocase</keyword>
<feature type="domain" description="ABC transporter" evidence="11">
    <location>
        <begin position="262"/>
        <end position="506"/>
    </location>
</feature>
<reference evidence="14" key="5">
    <citation type="submission" date="2020-11" db="EMBL/GenBank/DDBJ databases">
        <authorList>
            <person name="Thieme N."/>
            <person name="Liebl W."/>
            <person name="Zverlov V."/>
        </authorList>
    </citation>
    <scope>NUCLEOTIDE SEQUENCE</scope>
    <source>
        <strain evidence="14">NT08</strain>
    </source>
</reference>
<dbReference type="GO" id="GO:0005886">
    <property type="term" value="C:plasma membrane"/>
    <property type="evidence" value="ECO:0007669"/>
    <property type="project" value="UniProtKB-SubCell"/>
</dbReference>
<dbReference type="Proteomes" id="UP000031866">
    <property type="component" value="Chromosome"/>
</dbReference>
<dbReference type="AlphaFoldDB" id="A0A0B5QP12"/>
<dbReference type="Proteomes" id="UP001194098">
    <property type="component" value="Unassembled WGS sequence"/>
</dbReference>
<dbReference type="InterPro" id="IPR017871">
    <property type="entry name" value="ABC_transporter-like_CS"/>
</dbReference>
<dbReference type="EMBL" id="JABAGV010000091">
    <property type="protein sequence ID" value="MBC2477390.1"/>
    <property type="molecule type" value="Genomic_DNA"/>
</dbReference>
<evidence type="ECO:0000256" key="6">
    <source>
        <dbReference type="ARBA" id="ARBA00022737"/>
    </source>
</evidence>
<dbReference type="Pfam" id="PF00005">
    <property type="entry name" value="ABC_tran"/>
    <property type="match status" value="2"/>
</dbReference>